<dbReference type="AlphaFoldDB" id="A0A0P4WR09"/>
<evidence type="ECO:0000259" key="10">
    <source>
        <dbReference type="Pfam" id="PF00692"/>
    </source>
</evidence>
<dbReference type="CDD" id="cd07557">
    <property type="entry name" value="trimeric_dUTPase"/>
    <property type="match status" value="1"/>
</dbReference>
<evidence type="ECO:0000313" key="11">
    <source>
        <dbReference type="EMBL" id="JAI64013.1"/>
    </source>
</evidence>
<comment type="catalytic activity">
    <reaction evidence="7 9">
        <text>dUTP + H2O = dUMP + diphosphate + H(+)</text>
        <dbReference type="Rhea" id="RHEA:10248"/>
        <dbReference type="ChEBI" id="CHEBI:15377"/>
        <dbReference type="ChEBI" id="CHEBI:15378"/>
        <dbReference type="ChEBI" id="CHEBI:33019"/>
        <dbReference type="ChEBI" id="CHEBI:61555"/>
        <dbReference type="ChEBI" id="CHEBI:246422"/>
        <dbReference type="EC" id="3.6.1.23"/>
    </reaction>
</comment>
<sequence length="146" mass="16139">MPGQPKYLLRFKKLTENAFAPCKGSKWAAGYDLCSAYDMVVPAEGKALVKTDIQVELPEDCYGRVAPRSGLSWKNHIDVGAGVIDQDYRGNVGVVLFNHAKVDFAVKKGDRVAQLICERIIYPEIEEVEEISETERGEDGFGSTGR</sequence>
<comment type="similarity">
    <text evidence="3 9">Belongs to the dUTPase family.</text>
</comment>
<evidence type="ECO:0000256" key="5">
    <source>
        <dbReference type="ARBA" id="ARBA00022842"/>
    </source>
</evidence>
<dbReference type="SUPFAM" id="SSF51283">
    <property type="entry name" value="dUTPase-like"/>
    <property type="match status" value="1"/>
</dbReference>
<dbReference type="InterPro" id="IPR008181">
    <property type="entry name" value="dUTPase"/>
</dbReference>
<dbReference type="GO" id="GO:0004170">
    <property type="term" value="F:dUTP diphosphatase activity"/>
    <property type="evidence" value="ECO:0007669"/>
    <property type="project" value="UniProtKB-UniRule"/>
</dbReference>
<keyword evidence="9" id="KW-0479">Metal-binding</keyword>
<evidence type="ECO:0000256" key="3">
    <source>
        <dbReference type="ARBA" id="ARBA00006581"/>
    </source>
</evidence>
<comment type="function">
    <text evidence="8">Catalyzes the cleavage of 2'-deoxyuridine 5'-triphosphate (dUTP) into 2'-deoxyuridine 5'-monophosphate (dUMP) and inorganic pyrophosphate and through its action efficiently prevents uracil misincorporation into DNA and at the same time provides dUMP, the substrate for de novo thymidylate biosynthesis. Inhibits peroxisome proliferator-activated receptor (PPAR) activity by binding of its N-terminal to PPAR, preventing the latter's dimerization with retinoid X receptor. Essential for embryonic development.</text>
</comment>
<dbReference type="FunFam" id="2.70.40.10:FF:000004">
    <property type="entry name" value="Deoxyuridine triphosphatase"/>
    <property type="match status" value="1"/>
</dbReference>
<proteinExistence type="inferred from homology"/>
<organism evidence="11">
    <name type="scientific">Scylla olivacea</name>
    <name type="common">Orange mud crab</name>
    <name type="synonym">Cancer olivacea</name>
    <dbReference type="NCBI Taxonomy" id="85551"/>
    <lineage>
        <taxon>Eukaryota</taxon>
        <taxon>Metazoa</taxon>
        <taxon>Ecdysozoa</taxon>
        <taxon>Arthropoda</taxon>
        <taxon>Crustacea</taxon>
        <taxon>Multicrustacea</taxon>
        <taxon>Malacostraca</taxon>
        <taxon>Eumalacostraca</taxon>
        <taxon>Eucarida</taxon>
        <taxon>Decapoda</taxon>
        <taxon>Pleocyemata</taxon>
        <taxon>Brachyura</taxon>
        <taxon>Eubrachyura</taxon>
        <taxon>Portunoidea</taxon>
        <taxon>Portunidae</taxon>
        <taxon>Portuninae</taxon>
        <taxon>Scylla</taxon>
    </lineage>
</organism>
<dbReference type="NCBIfam" id="TIGR00576">
    <property type="entry name" value="dut"/>
    <property type="match status" value="1"/>
</dbReference>
<dbReference type="InterPro" id="IPR036157">
    <property type="entry name" value="dUTPase-like_sf"/>
</dbReference>
<dbReference type="UniPathway" id="UPA00610">
    <property type="reaction ID" value="UER00666"/>
</dbReference>
<dbReference type="GO" id="GO:0046081">
    <property type="term" value="P:dUTP catabolic process"/>
    <property type="evidence" value="ECO:0007669"/>
    <property type="project" value="UniProtKB-UniRule"/>
</dbReference>
<comment type="pathway">
    <text evidence="2 9">Pyrimidine metabolism; dUMP biosynthesis; dUMP from dCTP (dUTP route): step 2/2.</text>
</comment>
<keyword evidence="4 9" id="KW-0378">Hydrolase</keyword>
<protein>
    <recommendedName>
        <fullName evidence="9">Deoxyuridine 5'-triphosphate nucleotidohydrolase</fullName>
        <shortName evidence="9">dUTPase</shortName>
        <ecNumber evidence="9">3.6.1.23</ecNumber>
    </recommendedName>
    <alternativeName>
        <fullName evidence="9">dUTP pyrophosphatase</fullName>
    </alternativeName>
</protein>
<name>A0A0P4WR09_SCYOL</name>
<dbReference type="NCBIfam" id="NF001862">
    <property type="entry name" value="PRK00601.1"/>
    <property type="match status" value="1"/>
</dbReference>
<comment type="cofactor">
    <cofactor evidence="1 9">
        <name>Mg(2+)</name>
        <dbReference type="ChEBI" id="CHEBI:18420"/>
    </cofactor>
</comment>
<evidence type="ECO:0000256" key="2">
    <source>
        <dbReference type="ARBA" id="ARBA00005142"/>
    </source>
</evidence>
<dbReference type="InterPro" id="IPR033704">
    <property type="entry name" value="dUTPase_trimeric"/>
</dbReference>
<evidence type="ECO:0000256" key="1">
    <source>
        <dbReference type="ARBA" id="ARBA00001946"/>
    </source>
</evidence>
<dbReference type="PANTHER" id="PTHR11241:SF0">
    <property type="entry name" value="DEOXYURIDINE 5'-TRIPHOSPHATE NUCLEOTIDOHYDROLASE"/>
    <property type="match status" value="1"/>
</dbReference>
<keyword evidence="5 9" id="KW-0460">Magnesium</keyword>
<comment type="function">
    <text evidence="9">Involved in nucleotide metabolism via production of dUMP, the immediate precursor of thymidine nucleotides, and decreases the intracellular concentration of dUTP so that uracil cannot be incorporated into DNA.</text>
</comment>
<dbReference type="Pfam" id="PF00692">
    <property type="entry name" value="dUTPase"/>
    <property type="match status" value="1"/>
</dbReference>
<dbReference type="GO" id="GO:0006226">
    <property type="term" value="P:dUMP biosynthetic process"/>
    <property type="evidence" value="ECO:0007669"/>
    <property type="project" value="UniProtKB-UniRule"/>
</dbReference>
<dbReference type="GO" id="GO:0000287">
    <property type="term" value="F:magnesium ion binding"/>
    <property type="evidence" value="ECO:0007669"/>
    <property type="project" value="UniProtKB-UniRule"/>
</dbReference>
<evidence type="ECO:0000256" key="7">
    <source>
        <dbReference type="ARBA" id="ARBA00047686"/>
    </source>
</evidence>
<dbReference type="EMBL" id="GDRN01069620">
    <property type="protein sequence ID" value="JAI64013.1"/>
    <property type="molecule type" value="Transcribed_RNA"/>
</dbReference>
<evidence type="ECO:0000256" key="4">
    <source>
        <dbReference type="ARBA" id="ARBA00022801"/>
    </source>
</evidence>
<keyword evidence="6 9" id="KW-0546">Nucleotide metabolism</keyword>
<dbReference type="PANTHER" id="PTHR11241">
    <property type="entry name" value="DEOXYURIDINE 5'-TRIPHOSPHATE NUCLEOTIDOHYDROLASE"/>
    <property type="match status" value="1"/>
</dbReference>
<evidence type="ECO:0000256" key="6">
    <source>
        <dbReference type="ARBA" id="ARBA00023080"/>
    </source>
</evidence>
<evidence type="ECO:0000256" key="8">
    <source>
        <dbReference type="ARBA" id="ARBA00057946"/>
    </source>
</evidence>
<feature type="domain" description="dUTPase-like" evidence="10">
    <location>
        <begin position="18"/>
        <end position="145"/>
    </location>
</feature>
<reference evidence="11" key="1">
    <citation type="submission" date="2015-09" db="EMBL/GenBank/DDBJ databases">
        <title>Scylla olivacea transcriptome.</title>
        <authorList>
            <person name="Ikhwanuddin M."/>
        </authorList>
    </citation>
    <scope>NUCLEOTIDE SEQUENCE</scope>
</reference>
<dbReference type="EC" id="3.6.1.23" evidence="9"/>
<accession>A0A0P4WR09</accession>
<dbReference type="InterPro" id="IPR029054">
    <property type="entry name" value="dUTPase-like"/>
</dbReference>
<evidence type="ECO:0000256" key="9">
    <source>
        <dbReference type="RuleBase" id="RU367024"/>
    </source>
</evidence>
<dbReference type="Gene3D" id="2.70.40.10">
    <property type="match status" value="1"/>
</dbReference>